<protein>
    <submittedName>
        <fullName evidence="1">Uncharacterized protein</fullName>
    </submittedName>
</protein>
<proteinExistence type="predicted"/>
<sequence>MTTKLLLVIKNPNEDLELAKNYIEGKKHDDFFIKNLKQIKKHLQSYTIVNDELYNNNNKVNYPIKLYLKDQFGMIKESKIVKMLEKHQHAYEIRIEREIGRVSSYTHRITYCLDSELNLYILTFGFTKSYQDTSNKFKDVTDLCGEETDKIKIQLLNKEYSKWLGEEDYYEL</sequence>
<evidence type="ECO:0000313" key="1">
    <source>
        <dbReference type="EMBL" id="MBG9978566.1"/>
    </source>
</evidence>
<evidence type="ECO:0000313" key="2">
    <source>
        <dbReference type="Proteomes" id="UP000823401"/>
    </source>
</evidence>
<accession>A0ABS0LM81</accession>
<dbReference type="EMBL" id="JACCEL010000015">
    <property type="protein sequence ID" value="MBG9978566.1"/>
    <property type="molecule type" value="Genomic_DNA"/>
</dbReference>
<dbReference type="Proteomes" id="UP000823401">
    <property type="component" value="Unassembled WGS sequence"/>
</dbReference>
<keyword evidence="2" id="KW-1185">Reference proteome</keyword>
<gene>
    <name evidence="1" type="ORF">HYQ42_07165</name>
</gene>
<name>A0ABS0LM81_9LACT</name>
<organism evidence="1 2">
    <name type="scientific">Ruoffia tabacinasalis</name>
    <dbReference type="NCBI Taxonomy" id="87458"/>
    <lineage>
        <taxon>Bacteria</taxon>
        <taxon>Bacillati</taxon>
        <taxon>Bacillota</taxon>
        <taxon>Bacilli</taxon>
        <taxon>Lactobacillales</taxon>
        <taxon>Aerococcaceae</taxon>
        <taxon>Ruoffia</taxon>
    </lineage>
</organism>
<reference evidence="1 2" key="1">
    <citation type="submission" date="2020-07" db="EMBL/GenBank/DDBJ databases">
        <title>Facklamia lactis sp. nov., isolated from raw milk.</title>
        <authorList>
            <person name="Doll E.V."/>
            <person name="Huptas C."/>
            <person name="Staib L."/>
            <person name="Wenning M."/>
            <person name="Scherer S."/>
        </authorList>
    </citation>
    <scope>NUCLEOTIDE SEQUENCE [LARGE SCALE GENOMIC DNA]</scope>
    <source>
        <strain evidence="1 2">DSM 104272</strain>
    </source>
</reference>
<comment type="caution">
    <text evidence="1">The sequence shown here is derived from an EMBL/GenBank/DDBJ whole genome shotgun (WGS) entry which is preliminary data.</text>
</comment>
<dbReference type="RefSeq" id="WP_197104634.1">
    <property type="nucleotide sequence ID" value="NZ_JACCEL010000015.1"/>
</dbReference>